<feature type="transmembrane region" description="Helical" evidence="1">
    <location>
        <begin position="47"/>
        <end position="68"/>
    </location>
</feature>
<feature type="transmembrane region" description="Helical" evidence="1">
    <location>
        <begin position="124"/>
        <end position="146"/>
    </location>
</feature>
<dbReference type="RefSeq" id="WP_398273646.1">
    <property type="nucleotide sequence ID" value="NZ_JBITLV010000001.1"/>
</dbReference>
<sequence>MTDVDPTVPVEPSPPASVREAVAVQRESFGGLRWGCAFFGWLSANGLAVLLVAVLSVAGVAIGLTQGVSSATIQRRASLAADGSLDPISVAGALALLVALFVSYYAGGYVAGRMARFDGARQGTGVWLIGLAVVVVLAVLGAVFGAQYNLFNQLDLPRIPVDEGQATVGGVTALAAVLVVTWVGAVVGGKAGEHFHRRVDRLAFRPVPAPEAVEPVEPVEPTR</sequence>
<keyword evidence="3" id="KW-1185">Reference proteome</keyword>
<name>A0ABW8AGT5_9ACTN</name>
<reference evidence="2 3" key="1">
    <citation type="submission" date="2024-10" db="EMBL/GenBank/DDBJ databases">
        <title>The Natural Products Discovery Center: Release of the First 8490 Sequenced Strains for Exploring Actinobacteria Biosynthetic Diversity.</title>
        <authorList>
            <person name="Kalkreuter E."/>
            <person name="Kautsar S.A."/>
            <person name="Yang D."/>
            <person name="Bader C.D."/>
            <person name="Teijaro C.N."/>
            <person name="Fluegel L."/>
            <person name="Davis C.M."/>
            <person name="Simpson J.R."/>
            <person name="Lauterbach L."/>
            <person name="Steele A.D."/>
            <person name="Gui C."/>
            <person name="Meng S."/>
            <person name="Li G."/>
            <person name="Viehrig K."/>
            <person name="Ye F."/>
            <person name="Su P."/>
            <person name="Kiefer A.F."/>
            <person name="Nichols A."/>
            <person name="Cepeda A.J."/>
            <person name="Yan W."/>
            <person name="Fan B."/>
            <person name="Jiang Y."/>
            <person name="Adhikari A."/>
            <person name="Zheng C.-J."/>
            <person name="Schuster L."/>
            <person name="Cowan T.M."/>
            <person name="Smanski M.J."/>
            <person name="Chevrette M.G."/>
            <person name="De Carvalho L.P.S."/>
            <person name="Shen B."/>
        </authorList>
    </citation>
    <scope>NUCLEOTIDE SEQUENCE [LARGE SCALE GENOMIC DNA]</scope>
    <source>
        <strain evidence="2 3">NPDC049639</strain>
    </source>
</reference>
<evidence type="ECO:0000256" key="1">
    <source>
        <dbReference type="SAM" id="Phobius"/>
    </source>
</evidence>
<feature type="transmembrane region" description="Helical" evidence="1">
    <location>
        <begin position="88"/>
        <end position="112"/>
    </location>
</feature>
<keyword evidence="1" id="KW-0472">Membrane</keyword>
<keyword evidence="1" id="KW-0812">Transmembrane</keyword>
<accession>A0ABW8AGT5</accession>
<protein>
    <recommendedName>
        <fullName evidence="4">Major facilitator superfamily (MFS) profile domain-containing protein</fullName>
    </recommendedName>
</protein>
<evidence type="ECO:0008006" key="4">
    <source>
        <dbReference type="Google" id="ProtNLM"/>
    </source>
</evidence>
<proteinExistence type="predicted"/>
<evidence type="ECO:0000313" key="3">
    <source>
        <dbReference type="Proteomes" id="UP001612915"/>
    </source>
</evidence>
<feature type="transmembrane region" description="Helical" evidence="1">
    <location>
        <begin position="166"/>
        <end position="188"/>
    </location>
</feature>
<evidence type="ECO:0000313" key="2">
    <source>
        <dbReference type="EMBL" id="MFI7585560.1"/>
    </source>
</evidence>
<gene>
    <name evidence="2" type="ORF">ACIB24_00630</name>
</gene>
<comment type="caution">
    <text evidence="2">The sequence shown here is derived from an EMBL/GenBank/DDBJ whole genome shotgun (WGS) entry which is preliminary data.</text>
</comment>
<dbReference type="EMBL" id="JBITLV010000001">
    <property type="protein sequence ID" value="MFI7585560.1"/>
    <property type="molecule type" value="Genomic_DNA"/>
</dbReference>
<organism evidence="2 3">
    <name type="scientific">Spongisporangium articulatum</name>
    <dbReference type="NCBI Taxonomy" id="3362603"/>
    <lineage>
        <taxon>Bacteria</taxon>
        <taxon>Bacillati</taxon>
        <taxon>Actinomycetota</taxon>
        <taxon>Actinomycetes</taxon>
        <taxon>Kineosporiales</taxon>
        <taxon>Kineosporiaceae</taxon>
        <taxon>Spongisporangium</taxon>
    </lineage>
</organism>
<dbReference type="Proteomes" id="UP001612915">
    <property type="component" value="Unassembled WGS sequence"/>
</dbReference>
<keyword evidence="1" id="KW-1133">Transmembrane helix</keyword>